<reference evidence="1" key="1">
    <citation type="submission" date="2018-06" db="EMBL/GenBank/DDBJ databases">
        <authorList>
            <person name="Zhirakovskaya E."/>
        </authorList>
    </citation>
    <scope>NUCLEOTIDE SEQUENCE</scope>
</reference>
<accession>A0A3B0Z342</accession>
<name>A0A3B0Z342_9ZZZZ</name>
<gene>
    <name evidence="1" type="ORF">MNBD_GAMMA17-499</name>
</gene>
<proteinExistence type="predicted"/>
<sequence length="117" mass="12430">MKKTINTLAGLVLMLLAGSSQAFDNHVVGIAENSCYGQAMVGMDSVINSRLGVPAEHALGLSLNSSMHVAMGDEYSTSMLNTILAAYLWKDTPHSYAIKVFYACAARSSMPLQSASN</sequence>
<dbReference type="AlphaFoldDB" id="A0A3B0Z342"/>
<dbReference type="EMBL" id="UOFQ01000034">
    <property type="protein sequence ID" value="VAW86091.1"/>
    <property type="molecule type" value="Genomic_DNA"/>
</dbReference>
<protein>
    <recommendedName>
        <fullName evidence="2">DUF3015 domain-containing protein</fullName>
    </recommendedName>
</protein>
<evidence type="ECO:0008006" key="2">
    <source>
        <dbReference type="Google" id="ProtNLM"/>
    </source>
</evidence>
<evidence type="ECO:0000313" key="1">
    <source>
        <dbReference type="EMBL" id="VAW86091.1"/>
    </source>
</evidence>
<organism evidence="1">
    <name type="scientific">hydrothermal vent metagenome</name>
    <dbReference type="NCBI Taxonomy" id="652676"/>
    <lineage>
        <taxon>unclassified sequences</taxon>
        <taxon>metagenomes</taxon>
        <taxon>ecological metagenomes</taxon>
    </lineage>
</organism>